<keyword evidence="1" id="KW-0472">Membrane</keyword>
<evidence type="ECO:0000256" key="1">
    <source>
        <dbReference type="SAM" id="Phobius"/>
    </source>
</evidence>
<dbReference type="Pfam" id="PF00135">
    <property type="entry name" value="COesterase"/>
    <property type="match status" value="1"/>
</dbReference>
<evidence type="ECO:0000313" key="4">
    <source>
        <dbReference type="WBParaSite" id="Pan_g9446.t1"/>
    </source>
</evidence>
<dbReference type="InterPro" id="IPR002018">
    <property type="entry name" value="CarbesteraseB"/>
</dbReference>
<organism evidence="3 4">
    <name type="scientific">Panagrellus redivivus</name>
    <name type="common">Microworm</name>
    <dbReference type="NCBI Taxonomy" id="6233"/>
    <lineage>
        <taxon>Eukaryota</taxon>
        <taxon>Metazoa</taxon>
        <taxon>Ecdysozoa</taxon>
        <taxon>Nematoda</taxon>
        <taxon>Chromadorea</taxon>
        <taxon>Rhabditida</taxon>
        <taxon>Tylenchina</taxon>
        <taxon>Panagrolaimomorpha</taxon>
        <taxon>Panagrolaimoidea</taxon>
        <taxon>Panagrolaimidae</taxon>
        <taxon>Panagrellus</taxon>
    </lineage>
</organism>
<keyword evidence="1" id="KW-0812">Transmembrane</keyword>
<reference evidence="4" key="2">
    <citation type="submission" date="2020-10" db="UniProtKB">
        <authorList>
            <consortium name="WormBaseParasite"/>
        </authorList>
    </citation>
    <scope>IDENTIFICATION</scope>
</reference>
<feature type="transmembrane region" description="Helical" evidence="1">
    <location>
        <begin position="744"/>
        <end position="769"/>
    </location>
</feature>
<dbReference type="PANTHER" id="PTHR45580:SF7">
    <property type="entry name" value="CARBOXYLESTERASE TYPE B DOMAIN-CONTAINING PROTEIN-RELATED"/>
    <property type="match status" value="1"/>
</dbReference>
<name>A0A7E4WBY3_PANRE</name>
<dbReference type="InterPro" id="IPR029058">
    <property type="entry name" value="AB_hydrolase_fold"/>
</dbReference>
<dbReference type="PANTHER" id="PTHR45580">
    <property type="entry name" value="PROTEIN CBG05369"/>
    <property type="match status" value="1"/>
</dbReference>
<dbReference type="SUPFAM" id="SSF53474">
    <property type="entry name" value="alpha/beta-Hydrolases"/>
    <property type="match status" value="1"/>
</dbReference>
<reference evidence="3" key="1">
    <citation type="journal article" date="2013" name="Genetics">
        <title>The draft genome and transcriptome of Panagrellus redivivus are shaped by the harsh demands of a free-living lifestyle.</title>
        <authorList>
            <person name="Srinivasan J."/>
            <person name="Dillman A.R."/>
            <person name="Macchietto M.G."/>
            <person name="Heikkinen L."/>
            <person name="Lakso M."/>
            <person name="Fracchia K.M."/>
            <person name="Antoshechkin I."/>
            <person name="Mortazavi A."/>
            <person name="Wong G."/>
            <person name="Sternberg P.W."/>
        </authorList>
    </citation>
    <scope>NUCLEOTIDE SEQUENCE [LARGE SCALE GENOMIC DNA]</scope>
    <source>
        <strain evidence="3">MT8872</strain>
    </source>
</reference>
<keyword evidence="3" id="KW-1185">Reference proteome</keyword>
<proteinExistence type="predicted"/>
<dbReference type="AlphaFoldDB" id="A0A7E4WBY3"/>
<sequence length="801" mass="91850">MSRCKAFYMKNKCPVLFIIHDNFFSYDPAYMSNDDFLIDNYASQDIIVVVPSFRLGFFGFADYGSDKRIVRNVGLYDIVRALEWVQEEIGAFGGDPKRVTAFGHGHGASAITYLSVAQNVEKLWSSAVIISPSLPLLRNAYYDITIAIDEKESGRSDIDYFIVHRAPLYQNLLSAQKAVENDGFHQWKGISSDSIMFGNKTLVDLLDNWKAVPTLFGSTKWEFKVSENGTVLKYCELYTRMLDYYSDSAVAACTKRYSDNAYFDNGRNPVSGDGTKAFLFRLASTVANLQKDAYIYSFELEDYDSHGKDLTFAIGLPPISRELNAQEALMMNYVPAMLRSFITDNNVRAYLTPFENGKFYKLLTMHDKTLDPVPIKKPYFPEVMSYWFDDLGNVEKDARVNEAKNRTEERRAKWATVDEREREKRWRYYRQSRERAVKLENRSLDEKLNDKRTGQDQLDRKTKENQFVDYLLLYYLNVVANGFTKVIKANDSVTLLNTEAVLDKVETLIDNIEADSVGAKPVFDPWQDQPLRDYLKLKSRYYIHYNRSIVVNNSVYATDSETSSIYANLPHYVRKEASRGRILAELKEVLKRLRSKAMVAFRQYIEQPNSTYSHSMPQLNIDIREIVLKALVHFRQLKPETLQIIMLHIFVSKAELPFLDDIYGYEKYVPHNFATKTTMSVSHNTYGRKPTGFQISASQTALPLSSNAYGLKATGFQTASQTTLPVSHDAYGRKPHVPQTHGCAAWPIVWIVISATLSTTLLITVILIIKWFKSQQNPVDRIYYTDPGLFTEKSKMLLADV</sequence>
<evidence type="ECO:0000313" key="3">
    <source>
        <dbReference type="Proteomes" id="UP000492821"/>
    </source>
</evidence>
<protein>
    <submittedName>
        <fullName evidence="4">COesterase domain-containing protein</fullName>
    </submittedName>
</protein>
<accession>A0A7E4WBY3</accession>
<feature type="domain" description="Carboxylesterase type B" evidence="2">
    <location>
        <begin position="10"/>
        <end position="348"/>
    </location>
</feature>
<dbReference type="WBParaSite" id="Pan_g9446.t1">
    <property type="protein sequence ID" value="Pan_g9446.t1"/>
    <property type="gene ID" value="Pan_g9446"/>
</dbReference>
<dbReference type="Gene3D" id="3.40.50.1820">
    <property type="entry name" value="alpha/beta hydrolase"/>
    <property type="match status" value="1"/>
</dbReference>
<dbReference type="Proteomes" id="UP000492821">
    <property type="component" value="Unassembled WGS sequence"/>
</dbReference>
<keyword evidence="1" id="KW-1133">Transmembrane helix</keyword>
<evidence type="ECO:0000259" key="2">
    <source>
        <dbReference type="Pfam" id="PF00135"/>
    </source>
</evidence>